<dbReference type="AlphaFoldDB" id="A0A2N5GGM0"/>
<gene>
    <name evidence="2" type="ORF">CU635_20940</name>
    <name evidence="3" type="ORF">CVD25_09630</name>
</gene>
<keyword evidence="5" id="KW-1185">Reference proteome</keyword>
<dbReference type="Proteomes" id="UP000234951">
    <property type="component" value="Unassembled WGS sequence"/>
</dbReference>
<protein>
    <submittedName>
        <fullName evidence="2">Uncharacterized protein</fullName>
    </submittedName>
</protein>
<dbReference type="RefSeq" id="WP_101579312.1">
    <property type="nucleotide sequence ID" value="NZ_PGVA01000071.1"/>
</dbReference>
<sequence length="169" mass="20212">MFQVGRLADIKEFKDISLMNILIGMYIFSVSLYLMKGLSPAVFNELNIVVNKYVDLISYNIIIILKSFIHITSYLIILLFLGSALLLIWDAVYWKKYDRSESLSYIRFIISRKLPDYYYNLSMWYILYLSVSHLFDLYTYLPDYLSFFLLLSLMFLMMKMINFIFSNYD</sequence>
<dbReference type="EMBL" id="PGVD01000026">
    <property type="protein sequence ID" value="PLR97801.1"/>
    <property type="molecule type" value="Genomic_DNA"/>
</dbReference>
<name>A0A2N5GGM0_9BACI</name>
<feature type="transmembrane region" description="Helical" evidence="1">
    <location>
        <begin position="144"/>
        <end position="165"/>
    </location>
</feature>
<dbReference type="Proteomes" id="UP000235114">
    <property type="component" value="Unassembled WGS sequence"/>
</dbReference>
<evidence type="ECO:0000313" key="3">
    <source>
        <dbReference type="EMBL" id="PLR97801.1"/>
    </source>
</evidence>
<accession>A0A2N5GGM0</accession>
<keyword evidence="1" id="KW-1133">Transmembrane helix</keyword>
<organism evidence="2 4">
    <name type="scientific">Bacillus canaveralius</name>
    <dbReference type="NCBI Taxonomy" id="1403243"/>
    <lineage>
        <taxon>Bacteria</taxon>
        <taxon>Bacillati</taxon>
        <taxon>Bacillota</taxon>
        <taxon>Bacilli</taxon>
        <taxon>Bacillales</taxon>
        <taxon>Bacillaceae</taxon>
        <taxon>Bacillus</taxon>
    </lineage>
</organism>
<evidence type="ECO:0000256" key="1">
    <source>
        <dbReference type="SAM" id="Phobius"/>
    </source>
</evidence>
<proteinExistence type="predicted"/>
<evidence type="ECO:0000313" key="4">
    <source>
        <dbReference type="Proteomes" id="UP000234951"/>
    </source>
</evidence>
<reference evidence="2 4" key="1">
    <citation type="submission" date="2017-11" db="EMBL/GenBank/DDBJ databases">
        <title>Comparitive Functional Genomics of Dry Heat Resistant strains isolated from the Viking Spacecraft.</title>
        <authorList>
            <person name="Seuylemezian A."/>
            <person name="Cooper K."/>
            <person name="Vaishampayan P."/>
        </authorList>
    </citation>
    <scope>NUCLEOTIDE SEQUENCE [LARGE SCALE GENOMIC DNA]</scope>
    <source>
        <strain evidence="2 4">M4.6</strain>
    </source>
</reference>
<evidence type="ECO:0000313" key="5">
    <source>
        <dbReference type="Proteomes" id="UP000235114"/>
    </source>
</evidence>
<keyword evidence="1" id="KW-0472">Membrane</keyword>
<feature type="transmembrane region" description="Helical" evidence="1">
    <location>
        <begin position="117"/>
        <end position="138"/>
    </location>
</feature>
<feature type="transmembrane region" description="Helical" evidence="1">
    <location>
        <begin position="16"/>
        <end position="36"/>
    </location>
</feature>
<keyword evidence="1" id="KW-0812">Transmembrane</keyword>
<comment type="caution">
    <text evidence="2">The sequence shown here is derived from an EMBL/GenBank/DDBJ whole genome shotgun (WGS) entry which is preliminary data.</text>
</comment>
<dbReference type="EMBL" id="PGVA01000071">
    <property type="protein sequence ID" value="PLR79850.1"/>
    <property type="molecule type" value="Genomic_DNA"/>
</dbReference>
<feature type="transmembrane region" description="Helical" evidence="1">
    <location>
        <begin position="56"/>
        <end position="89"/>
    </location>
</feature>
<evidence type="ECO:0000313" key="2">
    <source>
        <dbReference type="EMBL" id="PLR79850.1"/>
    </source>
</evidence>
<reference evidence="3 5" key="2">
    <citation type="submission" date="2017-12" db="EMBL/GenBank/DDBJ databases">
        <title>Comparative Functional Genomics of Dry Heat Resistant strains isolated from the Viking Spacecraft.</title>
        <authorList>
            <person name="Seuylemezian A."/>
            <person name="Cooper K."/>
            <person name="Vaishampayan P."/>
        </authorList>
    </citation>
    <scope>NUCLEOTIDE SEQUENCE [LARGE SCALE GENOMIC DNA]</scope>
    <source>
        <strain evidence="3 5">ATCC 29669</strain>
    </source>
</reference>